<dbReference type="OrthoDB" id="14917at2"/>
<dbReference type="Proteomes" id="UP000295777">
    <property type="component" value="Unassembled WGS sequence"/>
</dbReference>
<dbReference type="EMBL" id="SMFV01000001">
    <property type="protein sequence ID" value="TCK06211.1"/>
    <property type="molecule type" value="Genomic_DNA"/>
</dbReference>
<reference evidence="2 3" key="1">
    <citation type="submission" date="2019-03" db="EMBL/GenBank/DDBJ databases">
        <title>Genomic Encyclopedia of Archaeal and Bacterial Type Strains, Phase II (KMG-II): from individual species to whole genera.</title>
        <authorList>
            <person name="Goeker M."/>
        </authorList>
    </citation>
    <scope>NUCLEOTIDE SEQUENCE [LARGE SCALE GENOMIC DNA]</scope>
    <source>
        <strain evidence="2 3">DSM 24425</strain>
    </source>
</reference>
<protein>
    <submittedName>
        <fullName evidence="2">CRISPR-associated protein Cas02710 family</fullName>
    </submittedName>
</protein>
<dbReference type="RefSeq" id="WP_132524542.1">
    <property type="nucleotide sequence ID" value="NZ_SMFV01000001.1"/>
</dbReference>
<evidence type="ECO:0000313" key="2">
    <source>
        <dbReference type="EMBL" id="TCK06211.1"/>
    </source>
</evidence>
<dbReference type="Gene3D" id="3.40.50.10770">
    <property type="entry name" value="Hypothetical protein VC1899 like domain (Restriction endonuclease-like)"/>
    <property type="match status" value="1"/>
</dbReference>
<dbReference type="AlphaFoldDB" id="A0A4R1GGW7"/>
<evidence type="ECO:0000313" key="3">
    <source>
        <dbReference type="Proteomes" id="UP000295777"/>
    </source>
</evidence>
<keyword evidence="1" id="KW-0472">Membrane</keyword>
<feature type="transmembrane region" description="Helical" evidence="1">
    <location>
        <begin position="24"/>
        <end position="44"/>
    </location>
</feature>
<keyword evidence="3" id="KW-1185">Reference proteome</keyword>
<gene>
    <name evidence="2" type="ORF">CLV27_0012</name>
</gene>
<proteinExistence type="predicted"/>
<sequence length="271" mass="30764">MRLRSSLHFRQAFISQFGLLFKDWRTTVITGFVLVLLSLIAGWIPDGLTAFLFDGEREKGIKMLAISLGLLAFLLLLGWWVSKRGNFDVNVKKPEKKKVLVLFLSPVRGKEEDLTSLVSGELSFKAVDGSPFRNWEVPLRAIAYHGEKLERLIVLTSPQSSKQFALFKKLASSFFKGDSRLLSVLEKAQEVKINDFEDIEEVFGALNSIYQRLSEDGYKDRDVIVDVTGGQKTVSIAGAFMTLYRGREFQYISTNDKENIKSYDIEFVPED</sequence>
<organism evidence="2 3">
    <name type="scientific">Phorcysia thermohydrogeniphila</name>
    <dbReference type="NCBI Taxonomy" id="936138"/>
    <lineage>
        <taxon>Bacteria</taxon>
        <taxon>Pseudomonadati</taxon>
        <taxon>Aquificota</taxon>
        <taxon>Aquificia</taxon>
        <taxon>Desulfurobacteriales</taxon>
        <taxon>Desulfurobacteriaceae</taxon>
        <taxon>Phorcysia</taxon>
    </lineage>
</organism>
<keyword evidence="1" id="KW-1133">Transmembrane helix</keyword>
<evidence type="ECO:0000256" key="1">
    <source>
        <dbReference type="SAM" id="Phobius"/>
    </source>
</evidence>
<accession>A0A4R1GGW7</accession>
<name>A0A4R1GGW7_9BACT</name>
<comment type="caution">
    <text evidence="2">The sequence shown here is derived from an EMBL/GenBank/DDBJ whole genome shotgun (WGS) entry which is preliminary data.</text>
</comment>
<feature type="transmembrane region" description="Helical" evidence="1">
    <location>
        <begin position="64"/>
        <end position="82"/>
    </location>
</feature>
<keyword evidence="1" id="KW-0812">Transmembrane</keyword>